<proteinExistence type="inferred from homology"/>
<evidence type="ECO:0000256" key="1">
    <source>
        <dbReference type="ARBA" id="ARBA00038476"/>
    </source>
</evidence>
<keyword evidence="3" id="KW-1185">Reference proteome</keyword>
<dbReference type="EMBL" id="BAABUK010000002">
    <property type="protein sequence ID" value="GAA5807047.1"/>
    <property type="molecule type" value="Genomic_DNA"/>
</dbReference>
<evidence type="ECO:0000313" key="3">
    <source>
        <dbReference type="Proteomes" id="UP001473302"/>
    </source>
</evidence>
<evidence type="ECO:0000313" key="2">
    <source>
        <dbReference type="EMBL" id="GAA5807047.1"/>
    </source>
</evidence>
<organism evidence="2 3">
    <name type="scientific">Mucor flavus</name>
    <dbReference type="NCBI Taxonomy" id="439312"/>
    <lineage>
        <taxon>Eukaryota</taxon>
        <taxon>Fungi</taxon>
        <taxon>Fungi incertae sedis</taxon>
        <taxon>Mucoromycota</taxon>
        <taxon>Mucoromycotina</taxon>
        <taxon>Mucoromycetes</taxon>
        <taxon>Mucorales</taxon>
        <taxon>Mucorineae</taxon>
        <taxon>Mucoraceae</taxon>
        <taxon>Mucor</taxon>
    </lineage>
</organism>
<dbReference type="PANTHER" id="PTHR12475:SF4">
    <property type="entry name" value="PROTEIN THEM6"/>
    <property type="match status" value="1"/>
</dbReference>
<dbReference type="InterPro" id="IPR029069">
    <property type="entry name" value="HotDog_dom_sf"/>
</dbReference>
<comment type="similarity">
    <text evidence="1">Belongs to the lcsJ thioesterase family.</text>
</comment>
<gene>
    <name evidence="2" type="ORF">MFLAVUS_000397</name>
</gene>
<dbReference type="SUPFAM" id="SSF54637">
    <property type="entry name" value="Thioesterase/thiol ester dehydrase-isomerase"/>
    <property type="match status" value="1"/>
</dbReference>
<sequence>MKNIPTKALAIGIPIGLLLTAHLKSLPFAYTVRSWFLLRALIKRAKENQMKPDPLFSIISQNHRCYLDDIDYNQHMILDFSRIHLLYTIFPRVMMEPDHHIFGHSGGVVTLFRKEILPFAQYTVQTRIYTWNDKWLFLQHRFIMKGEEGEEDVIACFAFSKIVFKKMSGKTVPPLEVLQLCGHHFDKGVEERRSYNWETARHILDLDKIRTDPYSWSSL</sequence>
<protein>
    <submittedName>
        <fullName evidence="2">Uncharacterized protein</fullName>
    </submittedName>
</protein>
<dbReference type="InterPro" id="IPR051490">
    <property type="entry name" value="THEM6_lcsJ_thioesterase"/>
</dbReference>
<dbReference type="Proteomes" id="UP001473302">
    <property type="component" value="Unassembled WGS sequence"/>
</dbReference>
<dbReference type="PANTHER" id="PTHR12475">
    <property type="match status" value="1"/>
</dbReference>
<accession>A0ABP9YJM3</accession>
<comment type="caution">
    <text evidence="2">The sequence shown here is derived from an EMBL/GenBank/DDBJ whole genome shotgun (WGS) entry which is preliminary data.</text>
</comment>
<reference evidence="2 3" key="1">
    <citation type="submission" date="2024-04" db="EMBL/GenBank/DDBJ databases">
        <title>genome sequences of Mucor flavus KT1a and Helicostylum pulchrum KT1b strains isolated from the surface of a dry-aged beef.</title>
        <authorList>
            <person name="Toyotome T."/>
            <person name="Hosono M."/>
            <person name="Torimaru M."/>
            <person name="Fukuda K."/>
            <person name="Mikami N."/>
        </authorList>
    </citation>
    <scope>NUCLEOTIDE SEQUENCE [LARGE SCALE GENOMIC DNA]</scope>
    <source>
        <strain evidence="2 3">KT1a</strain>
    </source>
</reference>
<name>A0ABP9YJM3_9FUNG</name>